<dbReference type="Pfam" id="PF13458">
    <property type="entry name" value="Peripla_BP_6"/>
    <property type="match status" value="1"/>
</dbReference>
<dbReference type="CDD" id="cd06349">
    <property type="entry name" value="PBP1_ABC_HAAT-like"/>
    <property type="match status" value="1"/>
</dbReference>
<dbReference type="Gene3D" id="3.40.50.2300">
    <property type="match status" value="2"/>
</dbReference>
<evidence type="ECO:0000256" key="2">
    <source>
        <dbReference type="ARBA" id="ARBA00022448"/>
    </source>
</evidence>
<dbReference type="InterPro" id="IPR051010">
    <property type="entry name" value="BCAA_transport"/>
</dbReference>
<evidence type="ECO:0000256" key="5">
    <source>
        <dbReference type="SAM" id="SignalP"/>
    </source>
</evidence>
<feature type="signal peptide" evidence="5">
    <location>
        <begin position="1"/>
        <end position="19"/>
    </location>
</feature>
<dbReference type="Proteomes" id="UP000886841">
    <property type="component" value="Unassembled WGS sequence"/>
</dbReference>
<dbReference type="AlphaFoldDB" id="A0A9D1EM90"/>
<dbReference type="InterPro" id="IPR028082">
    <property type="entry name" value="Peripla_BP_I"/>
</dbReference>
<dbReference type="SUPFAM" id="SSF53822">
    <property type="entry name" value="Periplasmic binding protein-like I"/>
    <property type="match status" value="1"/>
</dbReference>
<organism evidence="7 8">
    <name type="scientific">Candidatus Egerieimonas intestinavium</name>
    <dbReference type="NCBI Taxonomy" id="2840777"/>
    <lineage>
        <taxon>Bacteria</taxon>
        <taxon>Bacillati</taxon>
        <taxon>Bacillota</taxon>
        <taxon>Clostridia</taxon>
        <taxon>Lachnospirales</taxon>
        <taxon>Lachnospiraceae</taxon>
        <taxon>Lachnospiraceae incertae sedis</taxon>
        <taxon>Candidatus Egerieimonas</taxon>
    </lineage>
</organism>
<sequence>MKKRLLSILCALTMVCSLAACGNSSEDTGKAEDKGADSETIRFAVAVPLTGDNAEQGMYVVNGCQMAIDEINAAGGVDGKKFEMVTYDDQASPNQSVTIAEKIVADPSIEFVIAHVNSGCLVAAQDTYISHGISVIGTVLSMDELSDYGWTNFLRMGLCNGDSAKILIDAVMEEETITKPAIFYANNANDLSACNLMVEYLEERYGFTDIPTETFNPETDKDYSAQIDKFKADGIDAVFLSCEYSPAALLAMQSHEKGFEPVFAGISNNNPKFIELGGEDVEGIYTVCGFDSTDEDPDIQEFIKKYEEEYGSLPNDCVSRPYDSIYAIADAYEKGATKDNLAEWMMENTDYEGTTMDFRFDGTCDDQLARTYILRVADGAFECITNKSLDELKAES</sequence>
<dbReference type="PRINTS" id="PR00337">
    <property type="entry name" value="LEUILEVALBP"/>
</dbReference>
<evidence type="ECO:0000256" key="3">
    <source>
        <dbReference type="ARBA" id="ARBA00022729"/>
    </source>
</evidence>
<reference evidence="7" key="2">
    <citation type="journal article" date="2021" name="PeerJ">
        <title>Extensive microbial diversity within the chicken gut microbiome revealed by metagenomics and culture.</title>
        <authorList>
            <person name="Gilroy R."/>
            <person name="Ravi A."/>
            <person name="Getino M."/>
            <person name="Pursley I."/>
            <person name="Horton D.L."/>
            <person name="Alikhan N.F."/>
            <person name="Baker D."/>
            <person name="Gharbi K."/>
            <person name="Hall N."/>
            <person name="Watson M."/>
            <person name="Adriaenssens E.M."/>
            <person name="Foster-Nyarko E."/>
            <person name="Jarju S."/>
            <person name="Secka A."/>
            <person name="Antonio M."/>
            <person name="Oren A."/>
            <person name="Chaudhuri R.R."/>
            <person name="La Ragione R."/>
            <person name="Hildebrand F."/>
            <person name="Pallen M.J."/>
        </authorList>
    </citation>
    <scope>NUCLEOTIDE SEQUENCE</scope>
    <source>
        <strain evidence="7">ChiSxjej1B13-7041</strain>
    </source>
</reference>
<evidence type="ECO:0000313" key="8">
    <source>
        <dbReference type="Proteomes" id="UP000886841"/>
    </source>
</evidence>
<keyword evidence="2" id="KW-0813">Transport</keyword>
<feature type="chain" id="PRO_5039521036" evidence="5">
    <location>
        <begin position="20"/>
        <end position="396"/>
    </location>
</feature>
<name>A0A9D1EM90_9FIRM</name>
<evidence type="ECO:0000259" key="6">
    <source>
        <dbReference type="Pfam" id="PF13458"/>
    </source>
</evidence>
<dbReference type="EMBL" id="DVHU01000116">
    <property type="protein sequence ID" value="HIR94371.1"/>
    <property type="molecule type" value="Genomic_DNA"/>
</dbReference>
<accession>A0A9D1EM90</accession>
<keyword evidence="3 5" id="KW-0732">Signal</keyword>
<dbReference type="PROSITE" id="PS51257">
    <property type="entry name" value="PROKAR_LIPOPROTEIN"/>
    <property type="match status" value="1"/>
</dbReference>
<proteinExistence type="inferred from homology"/>
<dbReference type="GO" id="GO:0006865">
    <property type="term" value="P:amino acid transport"/>
    <property type="evidence" value="ECO:0007669"/>
    <property type="project" value="UniProtKB-KW"/>
</dbReference>
<evidence type="ECO:0000313" key="7">
    <source>
        <dbReference type="EMBL" id="HIR94371.1"/>
    </source>
</evidence>
<dbReference type="PANTHER" id="PTHR30483:SF6">
    <property type="entry name" value="PERIPLASMIC BINDING PROTEIN OF ABC TRANSPORTER FOR NATURAL AMINO ACIDS"/>
    <property type="match status" value="1"/>
</dbReference>
<feature type="domain" description="Leucine-binding protein" evidence="6">
    <location>
        <begin position="40"/>
        <end position="374"/>
    </location>
</feature>
<dbReference type="InterPro" id="IPR000709">
    <property type="entry name" value="Leu_Ile_Val-bd"/>
</dbReference>
<dbReference type="InterPro" id="IPR028081">
    <property type="entry name" value="Leu-bd"/>
</dbReference>
<gene>
    <name evidence="7" type="ORF">IAB98_13235</name>
</gene>
<evidence type="ECO:0000256" key="1">
    <source>
        <dbReference type="ARBA" id="ARBA00010062"/>
    </source>
</evidence>
<protein>
    <submittedName>
        <fullName evidence="7">ABC transporter substrate-binding protein</fullName>
    </submittedName>
</protein>
<comment type="caution">
    <text evidence="7">The sequence shown here is derived from an EMBL/GenBank/DDBJ whole genome shotgun (WGS) entry which is preliminary data.</text>
</comment>
<dbReference type="PANTHER" id="PTHR30483">
    <property type="entry name" value="LEUCINE-SPECIFIC-BINDING PROTEIN"/>
    <property type="match status" value="1"/>
</dbReference>
<evidence type="ECO:0000256" key="4">
    <source>
        <dbReference type="ARBA" id="ARBA00022970"/>
    </source>
</evidence>
<reference evidence="7" key="1">
    <citation type="submission" date="2020-10" db="EMBL/GenBank/DDBJ databases">
        <authorList>
            <person name="Gilroy R."/>
        </authorList>
    </citation>
    <scope>NUCLEOTIDE SEQUENCE</scope>
    <source>
        <strain evidence="7">ChiSxjej1B13-7041</strain>
    </source>
</reference>
<keyword evidence="4" id="KW-0029">Amino-acid transport</keyword>
<comment type="similarity">
    <text evidence="1">Belongs to the leucine-binding protein family.</text>
</comment>